<dbReference type="Pfam" id="PF02367">
    <property type="entry name" value="TsaE"/>
    <property type="match status" value="1"/>
</dbReference>
<dbReference type="InterPro" id="IPR003442">
    <property type="entry name" value="T6A_TsaE"/>
</dbReference>
<evidence type="ECO:0000256" key="2">
    <source>
        <dbReference type="ARBA" id="ARBA00007599"/>
    </source>
</evidence>
<keyword evidence="8" id="KW-0067">ATP-binding</keyword>
<name>A0A4R3IBL4_9GAMM</name>
<evidence type="ECO:0000256" key="10">
    <source>
        <dbReference type="ARBA" id="ARBA00032441"/>
    </source>
</evidence>
<sequence>MPAFGAKLANACKAGSVIYLQGTLGMGKTTLSRCMVQGLGWSGRVKSPTYTLVEQYEVGPVEALHFDLYRLADPEELEFLGVRDFDADKAIWLIEWPERGAGVLPAADIEVHFSDAEQARALELVAGTPKGEAQIQKLKENDLETE</sequence>
<evidence type="ECO:0000256" key="9">
    <source>
        <dbReference type="ARBA" id="ARBA00022842"/>
    </source>
</evidence>
<reference evidence="11 12" key="1">
    <citation type="submission" date="2019-03" db="EMBL/GenBank/DDBJ databases">
        <title>Genomic Encyclopedia of Archaeal and Bacterial Type Strains, Phase II (KMG-II): from individual species to whole genera.</title>
        <authorList>
            <person name="Goeker M."/>
        </authorList>
    </citation>
    <scope>NUCLEOTIDE SEQUENCE [LARGE SCALE GENOMIC DNA]</scope>
    <source>
        <strain evidence="11 12">DSM 15388</strain>
    </source>
</reference>
<keyword evidence="4" id="KW-0963">Cytoplasm</keyword>
<evidence type="ECO:0000256" key="5">
    <source>
        <dbReference type="ARBA" id="ARBA00022694"/>
    </source>
</evidence>
<evidence type="ECO:0000313" key="11">
    <source>
        <dbReference type="EMBL" id="TCS42995.1"/>
    </source>
</evidence>
<dbReference type="NCBIfam" id="TIGR00150">
    <property type="entry name" value="T6A_YjeE"/>
    <property type="match status" value="1"/>
</dbReference>
<keyword evidence="6" id="KW-0479">Metal-binding</keyword>
<dbReference type="AlphaFoldDB" id="A0A4R3IBL4"/>
<dbReference type="PANTHER" id="PTHR33540:SF2">
    <property type="entry name" value="TRNA THREONYLCARBAMOYLADENOSINE BIOSYNTHESIS PROTEIN TSAE"/>
    <property type="match status" value="1"/>
</dbReference>
<comment type="subcellular location">
    <subcellularLocation>
        <location evidence="1">Cytoplasm</location>
    </subcellularLocation>
</comment>
<keyword evidence="9" id="KW-0460">Magnesium</keyword>
<keyword evidence="7" id="KW-0547">Nucleotide-binding</keyword>
<gene>
    <name evidence="11" type="ORF">BCF53_10218</name>
</gene>
<comment type="similarity">
    <text evidence="2">Belongs to the TsaE family.</text>
</comment>
<dbReference type="Proteomes" id="UP000295793">
    <property type="component" value="Unassembled WGS sequence"/>
</dbReference>
<dbReference type="GO" id="GO:0005737">
    <property type="term" value="C:cytoplasm"/>
    <property type="evidence" value="ECO:0007669"/>
    <property type="project" value="UniProtKB-SubCell"/>
</dbReference>
<dbReference type="Gene3D" id="3.40.50.300">
    <property type="entry name" value="P-loop containing nucleotide triphosphate hydrolases"/>
    <property type="match status" value="1"/>
</dbReference>
<protein>
    <recommendedName>
        <fullName evidence="3">tRNA threonylcarbamoyladenosine biosynthesis protein TsaE</fullName>
    </recommendedName>
    <alternativeName>
        <fullName evidence="10">t(6)A37 threonylcarbamoyladenosine biosynthesis protein TsaE</fullName>
    </alternativeName>
</protein>
<dbReference type="EMBL" id="SLZR01000002">
    <property type="protein sequence ID" value="TCS42995.1"/>
    <property type="molecule type" value="Genomic_DNA"/>
</dbReference>
<evidence type="ECO:0000313" key="12">
    <source>
        <dbReference type="Proteomes" id="UP000295793"/>
    </source>
</evidence>
<evidence type="ECO:0000256" key="1">
    <source>
        <dbReference type="ARBA" id="ARBA00004496"/>
    </source>
</evidence>
<proteinExistence type="inferred from homology"/>
<dbReference type="PANTHER" id="PTHR33540">
    <property type="entry name" value="TRNA THREONYLCARBAMOYLADENOSINE BIOSYNTHESIS PROTEIN TSAE"/>
    <property type="match status" value="1"/>
</dbReference>
<evidence type="ECO:0000256" key="3">
    <source>
        <dbReference type="ARBA" id="ARBA00019010"/>
    </source>
</evidence>
<comment type="caution">
    <text evidence="11">The sequence shown here is derived from an EMBL/GenBank/DDBJ whole genome shotgun (WGS) entry which is preliminary data.</text>
</comment>
<organism evidence="11 12">
    <name type="scientific">Reinekea marinisedimentorum</name>
    <dbReference type="NCBI Taxonomy" id="230495"/>
    <lineage>
        <taxon>Bacteria</taxon>
        <taxon>Pseudomonadati</taxon>
        <taxon>Pseudomonadota</taxon>
        <taxon>Gammaproteobacteria</taxon>
        <taxon>Oceanospirillales</taxon>
        <taxon>Saccharospirillaceae</taxon>
        <taxon>Reinekea</taxon>
    </lineage>
</organism>
<dbReference type="SUPFAM" id="SSF52540">
    <property type="entry name" value="P-loop containing nucleoside triphosphate hydrolases"/>
    <property type="match status" value="1"/>
</dbReference>
<accession>A0A4R3IBL4</accession>
<dbReference type="InterPro" id="IPR027417">
    <property type="entry name" value="P-loop_NTPase"/>
</dbReference>
<keyword evidence="5" id="KW-0819">tRNA processing</keyword>
<evidence type="ECO:0000256" key="6">
    <source>
        <dbReference type="ARBA" id="ARBA00022723"/>
    </source>
</evidence>
<dbReference type="GO" id="GO:0046872">
    <property type="term" value="F:metal ion binding"/>
    <property type="evidence" value="ECO:0007669"/>
    <property type="project" value="UniProtKB-KW"/>
</dbReference>
<evidence type="ECO:0000256" key="7">
    <source>
        <dbReference type="ARBA" id="ARBA00022741"/>
    </source>
</evidence>
<dbReference type="GO" id="GO:0002949">
    <property type="term" value="P:tRNA threonylcarbamoyladenosine modification"/>
    <property type="evidence" value="ECO:0007669"/>
    <property type="project" value="InterPro"/>
</dbReference>
<evidence type="ECO:0000256" key="4">
    <source>
        <dbReference type="ARBA" id="ARBA00022490"/>
    </source>
</evidence>
<dbReference type="OrthoDB" id="9800307at2"/>
<keyword evidence="12" id="KW-1185">Reference proteome</keyword>
<evidence type="ECO:0000256" key="8">
    <source>
        <dbReference type="ARBA" id="ARBA00022840"/>
    </source>
</evidence>
<dbReference type="GO" id="GO:0005524">
    <property type="term" value="F:ATP binding"/>
    <property type="evidence" value="ECO:0007669"/>
    <property type="project" value="UniProtKB-KW"/>
</dbReference>